<evidence type="ECO:0000313" key="5">
    <source>
        <dbReference type="Proteomes" id="UP001530377"/>
    </source>
</evidence>
<proteinExistence type="predicted"/>
<evidence type="ECO:0008006" key="6">
    <source>
        <dbReference type="Google" id="ProtNLM"/>
    </source>
</evidence>
<accession>A0ABD3SQX5</accession>
<organism evidence="4 5">
    <name type="scientific">Cyclostephanos tholiformis</name>
    <dbReference type="NCBI Taxonomy" id="382380"/>
    <lineage>
        <taxon>Eukaryota</taxon>
        <taxon>Sar</taxon>
        <taxon>Stramenopiles</taxon>
        <taxon>Ochrophyta</taxon>
        <taxon>Bacillariophyta</taxon>
        <taxon>Coscinodiscophyceae</taxon>
        <taxon>Thalassiosirophycidae</taxon>
        <taxon>Stephanodiscales</taxon>
        <taxon>Stephanodiscaceae</taxon>
        <taxon>Cyclostephanos</taxon>
    </lineage>
</organism>
<keyword evidence="2" id="KW-0539">Nucleus</keyword>
<dbReference type="Proteomes" id="UP001530377">
    <property type="component" value="Unassembled WGS sequence"/>
</dbReference>
<evidence type="ECO:0000256" key="2">
    <source>
        <dbReference type="ARBA" id="ARBA00023242"/>
    </source>
</evidence>
<dbReference type="InterPro" id="IPR045138">
    <property type="entry name" value="MeCP2/MBD4"/>
</dbReference>
<dbReference type="Gene3D" id="1.10.340.30">
    <property type="entry name" value="Hypothetical protein, domain 2"/>
    <property type="match status" value="1"/>
</dbReference>
<dbReference type="PANTHER" id="PTHR15074">
    <property type="entry name" value="METHYL-CPG-BINDING PROTEIN"/>
    <property type="match status" value="1"/>
</dbReference>
<dbReference type="PANTHER" id="PTHR15074:SF0">
    <property type="entry name" value="METHYL-CPG-BINDING DOMAIN PROTEIN 4-LIKE PROTEIN"/>
    <property type="match status" value="1"/>
</dbReference>
<dbReference type="SUPFAM" id="SSF48150">
    <property type="entry name" value="DNA-glycosylase"/>
    <property type="match status" value="1"/>
</dbReference>
<dbReference type="AlphaFoldDB" id="A0ABD3SQX5"/>
<reference evidence="4 5" key="1">
    <citation type="submission" date="2024-10" db="EMBL/GenBank/DDBJ databases">
        <title>Updated reference genomes for cyclostephanoid diatoms.</title>
        <authorList>
            <person name="Roberts W.R."/>
            <person name="Alverson A.J."/>
        </authorList>
    </citation>
    <scope>NUCLEOTIDE SEQUENCE [LARGE SCALE GENOMIC DNA]</scope>
    <source>
        <strain evidence="4 5">AJA228-03</strain>
    </source>
</reference>
<evidence type="ECO:0000256" key="1">
    <source>
        <dbReference type="ARBA" id="ARBA00004123"/>
    </source>
</evidence>
<keyword evidence="5" id="KW-1185">Reference proteome</keyword>
<dbReference type="GO" id="GO:0003677">
    <property type="term" value="F:DNA binding"/>
    <property type="evidence" value="ECO:0007669"/>
    <property type="project" value="UniProtKB-ARBA"/>
</dbReference>
<dbReference type="GO" id="GO:0005634">
    <property type="term" value="C:nucleus"/>
    <property type="evidence" value="ECO:0007669"/>
    <property type="project" value="UniProtKB-SubCell"/>
</dbReference>
<name>A0ABD3SQX5_9STRA</name>
<evidence type="ECO:0000256" key="3">
    <source>
        <dbReference type="SAM" id="MobiDB-lite"/>
    </source>
</evidence>
<comment type="subcellular location">
    <subcellularLocation>
        <location evidence="1">Nucleus</location>
    </subcellularLocation>
</comment>
<evidence type="ECO:0000313" key="4">
    <source>
        <dbReference type="EMBL" id="KAL3827014.1"/>
    </source>
</evidence>
<comment type="caution">
    <text evidence="4">The sequence shown here is derived from an EMBL/GenBank/DDBJ whole genome shotgun (WGS) entry which is preliminary data.</text>
</comment>
<protein>
    <recommendedName>
        <fullName evidence="6">HhH-GPD domain-containing protein</fullName>
    </recommendedName>
</protein>
<feature type="region of interest" description="Disordered" evidence="3">
    <location>
        <begin position="1"/>
        <end position="20"/>
    </location>
</feature>
<sequence length="463" mass="52620">MKEEQSRRRRRRTSPPRKVVSLTKRPKKAIVKSSMFMTSPSSIYAAVCKYDSLLDALHGGGADCAGEDEWDESSNCTRRGGRLEGGRWEEMKGERSLVVIYIHFGRCPIFEREFDAILSSRNAAGATAEKTSDSTLYPAAYVEEALHRSVRHTCDNECFLRAYHPIREFAFLWRDISIDETDCNDNGGVFSSPRSGYRRLKKESLLAGWSCQLFPPISNSTVVVDGGTKKREKVGVVFVSPDGTEFNTKAKAINHINQSLPSAQRSDPKLSTKRDKINHRHTLIDITTVINPLFSPLGLLEELFLDNPWKLLVSTICLNVTTRSQVDVVVHRFFQKWPDAASTARETHWEEISRVVYPLGLGTKRAKGLIRFSREYLNLTNEFDPYSLTESQVRGLYHVGQYGWTAYEVFILNRLPEKVCDHALQLYVEYQLGRRASVVTRRLPGVQNSDIWITDEPFEDGSN</sequence>
<dbReference type="InterPro" id="IPR011257">
    <property type="entry name" value="DNA_glycosylase"/>
</dbReference>
<gene>
    <name evidence="4" type="ORF">ACHAXA_007521</name>
</gene>
<dbReference type="EMBL" id="JALLPB020000009">
    <property type="protein sequence ID" value="KAL3827014.1"/>
    <property type="molecule type" value="Genomic_DNA"/>
</dbReference>